<evidence type="ECO:0000256" key="2">
    <source>
        <dbReference type="SAM" id="SignalP"/>
    </source>
</evidence>
<dbReference type="Proteomes" id="UP000887574">
    <property type="component" value="Unplaced"/>
</dbReference>
<sequence length="77" mass="8691">MLALSYRWCCVAAFLFGRIDAQTNKVVMDEDLAFVLLVVVPLLVLCCFCVCCCYYAMCFSSCFRQKQEPVVVLNSSV</sequence>
<keyword evidence="2" id="KW-0732">Signal</keyword>
<proteinExistence type="predicted"/>
<dbReference type="WBParaSite" id="jg20289">
    <property type="protein sequence ID" value="jg20289"/>
    <property type="gene ID" value="jg20289"/>
</dbReference>
<accession>A0A915DJS7</accession>
<keyword evidence="3" id="KW-1185">Reference proteome</keyword>
<evidence type="ECO:0000313" key="3">
    <source>
        <dbReference type="Proteomes" id="UP000887574"/>
    </source>
</evidence>
<reference evidence="4" key="1">
    <citation type="submission" date="2022-11" db="UniProtKB">
        <authorList>
            <consortium name="WormBaseParasite"/>
        </authorList>
    </citation>
    <scope>IDENTIFICATION</scope>
</reference>
<keyword evidence="1" id="KW-0472">Membrane</keyword>
<keyword evidence="1" id="KW-1133">Transmembrane helix</keyword>
<feature type="chain" id="PRO_5037387215" evidence="2">
    <location>
        <begin position="22"/>
        <end position="77"/>
    </location>
</feature>
<dbReference type="AlphaFoldDB" id="A0A915DJS7"/>
<feature type="signal peptide" evidence="2">
    <location>
        <begin position="1"/>
        <end position="21"/>
    </location>
</feature>
<keyword evidence="1" id="KW-0812">Transmembrane</keyword>
<name>A0A915DJS7_9BILA</name>
<protein>
    <submittedName>
        <fullName evidence="4">Uncharacterized protein</fullName>
    </submittedName>
</protein>
<organism evidence="3 4">
    <name type="scientific">Ditylenchus dipsaci</name>
    <dbReference type="NCBI Taxonomy" id="166011"/>
    <lineage>
        <taxon>Eukaryota</taxon>
        <taxon>Metazoa</taxon>
        <taxon>Ecdysozoa</taxon>
        <taxon>Nematoda</taxon>
        <taxon>Chromadorea</taxon>
        <taxon>Rhabditida</taxon>
        <taxon>Tylenchina</taxon>
        <taxon>Tylenchomorpha</taxon>
        <taxon>Sphaerularioidea</taxon>
        <taxon>Anguinidae</taxon>
        <taxon>Anguininae</taxon>
        <taxon>Ditylenchus</taxon>
    </lineage>
</organism>
<evidence type="ECO:0000256" key="1">
    <source>
        <dbReference type="SAM" id="Phobius"/>
    </source>
</evidence>
<feature type="transmembrane region" description="Helical" evidence="1">
    <location>
        <begin position="31"/>
        <end position="57"/>
    </location>
</feature>
<evidence type="ECO:0000313" key="4">
    <source>
        <dbReference type="WBParaSite" id="jg20289"/>
    </source>
</evidence>